<name>A0A1X7VBP2_AMPQE</name>
<dbReference type="OrthoDB" id="2448307at2759"/>
<feature type="domain" description="DUF7789" evidence="2">
    <location>
        <begin position="216"/>
        <end position="361"/>
    </location>
</feature>
<accession>A0A1X7VBP2</accession>
<sequence>MDRDSLLLSESSEPQEMRKEGYNAIPAVTDYKQPTLLGNVRNFKRFTWVEWVFIFVGLLAFLFSLGITIERFVHFEKNFNESAEAYQTICHPYNSTTNCIAECQDWTCISDFSFAVILIINLSFCLFYGADGLLRERAYEFLGVFVAVVIVLLYVTSNFIYHMVNIAQDNEEQFSHGELAARIIRLVVSWILGPILVAFAIAVYFRMGKLWFLLVGGNRTLKRAYQCTSFLASLLFFNIQLLINVLVLAYTRNGTFLHSTEKIILPIMVAFIMFITPMGWIGIWYELYSVTAIFLVFLLLTPVYYIYKIVNVAKNFPLYNSHPGRDGPSHEVNSSHYELVAAALLVANVIGLLIFVLICIFAFFVIRNFKKAGLKEKVDPPFALLYKKIAGSMNR</sequence>
<feature type="transmembrane region" description="Helical" evidence="1">
    <location>
        <begin position="48"/>
        <end position="69"/>
    </location>
</feature>
<evidence type="ECO:0000313" key="4">
    <source>
        <dbReference type="Proteomes" id="UP000007879"/>
    </source>
</evidence>
<dbReference type="Proteomes" id="UP000007879">
    <property type="component" value="Unassembled WGS sequence"/>
</dbReference>
<dbReference type="InterPro" id="IPR056691">
    <property type="entry name" value="DUF7789"/>
</dbReference>
<gene>
    <name evidence="3" type="primary">105311998</name>
</gene>
<dbReference type="EnsemblMetazoa" id="Aqu2.1.37446_001">
    <property type="protein sequence ID" value="Aqu2.1.37446_001"/>
    <property type="gene ID" value="Aqu2.1.37446"/>
</dbReference>
<reference evidence="4" key="1">
    <citation type="journal article" date="2010" name="Nature">
        <title>The Amphimedon queenslandica genome and the evolution of animal complexity.</title>
        <authorList>
            <person name="Srivastava M."/>
            <person name="Simakov O."/>
            <person name="Chapman J."/>
            <person name="Fahey B."/>
            <person name="Gauthier M.E."/>
            <person name="Mitros T."/>
            <person name="Richards G.S."/>
            <person name="Conaco C."/>
            <person name="Dacre M."/>
            <person name="Hellsten U."/>
            <person name="Larroux C."/>
            <person name="Putnam N.H."/>
            <person name="Stanke M."/>
            <person name="Adamska M."/>
            <person name="Darling A."/>
            <person name="Degnan S.M."/>
            <person name="Oakley T.H."/>
            <person name="Plachetzki D.C."/>
            <person name="Zhai Y."/>
            <person name="Adamski M."/>
            <person name="Calcino A."/>
            <person name="Cummins S.F."/>
            <person name="Goodstein D.M."/>
            <person name="Harris C."/>
            <person name="Jackson D.J."/>
            <person name="Leys S.P."/>
            <person name="Shu S."/>
            <person name="Woodcroft B.J."/>
            <person name="Vervoort M."/>
            <person name="Kosik K.S."/>
            <person name="Manning G."/>
            <person name="Degnan B.M."/>
            <person name="Rokhsar D.S."/>
        </authorList>
    </citation>
    <scope>NUCLEOTIDE SEQUENCE [LARGE SCALE GENOMIC DNA]</scope>
</reference>
<dbReference type="EnsemblMetazoa" id="XM_011404287.2">
    <property type="protein sequence ID" value="XP_011402589.2"/>
    <property type="gene ID" value="LOC105311998"/>
</dbReference>
<feature type="transmembrane region" description="Helical" evidence="1">
    <location>
        <begin position="287"/>
        <end position="307"/>
    </location>
</feature>
<keyword evidence="1" id="KW-0472">Membrane</keyword>
<proteinExistence type="predicted"/>
<reference evidence="3" key="2">
    <citation type="submission" date="2017-05" db="UniProtKB">
        <authorList>
            <consortium name="EnsemblMetazoa"/>
        </authorList>
    </citation>
    <scope>IDENTIFICATION</scope>
</reference>
<protein>
    <recommendedName>
        <fullName evidence="2">DUF7789 domain-containing protein</fullName>
    </recommendedName>
</protein>
<feature type="transmembrane region" description="Helical" evidence="1">
    <location>
        <begin position="112"/>
        <end position="129"/>
    </location>
</feature>
<dbReference type="Pfam" id="PF25044">
    <property type="entry name" value="DUF7789"/>
    <property type="match status" value="2"/>
</dbReference>
<evidence type="ECO:0000256" key="1">
    <source>
        <dbReference type="SAM" id="Phobius"/>
    </source>
</evidence>
<evidence type="ECO:0000259" key="2">
    <source>
        <dbReference type="Pfam" id="PF25044"/>
    </source>
</evidence>
<dbReference type="PANTHER" id="PTHR39299:SF1">
    <property type="entry name" value="TRANSMEMBRANE PROTEIN"/>
    <property type="match status" value="1"/>
</dbReference>
<dbReference type="KEGG" id="aqu:105311998"/>
<evidence type="ECO:0000313" key="3">
    <source>
        <dbReference type="EnsemblMetazoa" id="Aqu2.1.37446_001"/>
    </source>
</evidence>
<organism evidence="3">
    <name type="scientific">Amphimedon queenslandica</name>
    <name type="common">Sponge</name>
    <dbReference type="NCBI Taxonomy" id="400682"/>
    <lineage>
        <taxon>Eukaryota</taxon>
        <taxon>Metazoa</taxon>
        <taxon>Porifera</taxon>
        <taxon>Demospongiae</taxon>
        <taxon>Heteroscleromorpha</taxon>
        <taxon>Haplosclerida</taxon>
        <taxon>Niphatidae</taxon>
        <taxon>Amphimedon</taxon>
    </lineage>
</organism>
<dbReference type="InParanoid" id="A0A1X7VBP2"/>
<dbReference type="AlphaFoldDB" id="A0A1X7VBP2"/>
<dbReference type="PANTHER" id="PTHR39299">
    <property type="entry name" value="TRANSMEMBRANE PROTEIN"/>
    <property type="match status" value="1"/>
</dbReference>
<feature type="transmembrane region" description="Helical" evidence="1">
    <location>
        <begin position="183"/>
        <end position="207"/>
    </location>
</feature>
<feature type="transmembrane region" description="Helical" evidence="1">
    <location>
        <begin position="263"/>
        <end position="280"/>
    </location>
</feature>
<keyword evidence="4" id="KW-1185">Reference proteome</keyword>
<feature type="domain" description="DUF7789" evidence="2">
    <location>
        <begin position="110"/>
        <end position="201"/>
    </location>
</feature>
<feature type="transmembrane region" description="Helical" evidence="1">
    <location>
        <begin position="141"/>
        <end position="163"/>
    </location>
</feature>
<feature type="transmembrane region" description="Helical" evidence="1">
    <location>
        <begin position="228"/>
        <end position="251"/>
    </location>
</feature>
<keyword evidence="1" id="KW-0812">Transmembrane</keyword>
<feature type="transmembrane region" description="Helical" evidence="1">
    <location>
        <begin position="339"/>
        <end position="366"/>
    </location>
</feature>
<keyword evidence="1" id="KW-1133">Transmembrane helix</keyword>